<dbReference type="Pfam" id="PF01936">
    <property type="entry name" value="NYN"/>
    <property type="match status" value="1"/>
</dbReference>
<dbReference type="CDD" id="cd18722">
    <property type="entry name" value="PIN_NicB-like"/>
    <property type="match status" value="1"/>
</dbReference>
<dbReference type="InterPro" id="IPR021139">
    <property type="entry name" value="NYN"/>
</dbReference>
<accession>A0AAI9SE15</accession>
<dbReference type="RefSeq" id="WP_139688816.1">
    <property type="nucleotide sequence ID" value="NZ_WEHW01000005.1"/>
</dbReference>
<dbReference type="Gene3D" id="3.40.50.1010">
    <property type="entry name" value="5'-nuclease"/>
    <property type="match status" value="1"/>
</dbReference>
<organism evidence="2 3">
    <name type="scientific">Sutterella seckii</name>
    <dbReference type="NCBI Taxonomy" id="1944635"/>
    <lineage>
        <taxon>Bacteria</taxon>
        <taxon>Pseudomonadati</taxon>
        <taxon>Pseudomonadota</taxon>
        <taxon>Betaproteobacteria</taxon>
        <taxon>Burkholderiales</taxon>
        <taxon>Sutterellaceae</taxon>
        <taxon>Sutterella</taxon>
    </lineage>
</organism>
<dbReference type="Proteomes" id="UP000469462">
    <property type="component" value="Unassembled WGS sequence"/>
</dbReference>
<dbReference type="GO" id="GO:0004540">
    <property type="term" value="F:RNA nuclease activity"/>
    <property type="evidence" value="ECO:0007669"/>
    <property type="project" value="InterPro"/>
</dbReference>
<evidence type="ECO:0000313" key="2">
    <source>
        <dbReference type="EMBL" id="KAB7652262.1"/>
    </source>
</evidence>
<keyword evidence="3" id="KW-1185">Reference proteome</keyword>
<protein>
    <submittedName>
        <fullName evidence="2">NYN domain-containing protein</fullName>
    </submittedName>
</protein>
<dbReference type="EMBL" id="WEHW01000005">
    <property type="protein sequence ID" value="KAB7652262.1"/>
    <property type="molecule type" value="Genomic_DNA"/>
</dbReference>
<name>A0AAI9SE15_9BURK</name>
<gene>
    <name evidence="2" type="ORF">GBM96_02990</name>
</gene>
<reference evidence="2 3" key="1">
    <citation type="submission" date="2019-10" db="EMBL/GenBank/DDBJ databases">
        <title>Genome diversity of Sutterella seckii.</title>
        <authorList>
            <person name="Chaplin A.V."/>
            <person name="Sokolova S.R."/>
            <person name="Mosin K.A."/>
            <person name="Ivanova E.L."/>
            <person name="Kochetkova T.O."/>
            <person name="Goltsov A.Y."/>
            <person name="Trofimov D.Y."/>
            <person name="Efimov B.A."/>
        </authorList>
    </citation>
    <scope>NUCLEOTIDE SEQUENCE [LARGE SCALE GENOMIC DNA]</scope>
    <source>
        <strain evidence="2 3">ASD3426</strain>
    </source>
</reference>
<sequence>MQRPFFVPMNYAILIDAGFLKHKLGSAAQPMGLNEVRALVTSLQSHPLLAEHHLHRIYYYDALPFQGKETVPLQGGVRDFSISPTAKRQEQLLSQIRQEPFFAVRAGELSFEGWGIPLKLLNTKQSELTIKADDLRPRISQKGVDMRIGMDMAALTLKHIAQILVLVTGDSDFVPAMKFARREGATVFVVPLGHRIKDVVREHADYVFDLLPKDVLVQH</sequence>
<proteinExistence type="predicted"/>
<comment type="caution">
    <text evidence="2">The sequence shown here is derived from an EMBL/GenBank/DDBJ whole genome shotgun (WGS) entry which is preliminary data.</text>
</comment>
<evidence type="ECO:0000259" key="1">
    <source>
        <dbReference type="Pfam" id="PF01936"/>
    </source>
</evidence>
<dbReference type="AlphaFoldDB" id="A0AAI9SE15"/>
<feature type="domain" description="NYN" evidence="1">
    <location>
        <begin position="115"/>
        <end position="210"/>
    </location>
</feature>
<evidence type="ECO:0000313" key="3">
    <source>
        <dbReference type="Proteomes" id="UP000469462"/>
    </source>
</evidence>